<keyword evidence="4" id="KW-1185">Reference proteome</keyword>
<feature type="region of interest" description="Disordered" evidence="1">
    <location>
        <begin position="195"/>
        <end position="260"/>
    </location>
</feature>
<dbReference type="InterPro" id="IPR055936">
    <property type="entry name" value="DUF7514"/>
</dbReference>
<feature type="compositionally biased region" description="Basic and acidic residues" evidence="1">
    <location>
        <begin position="230"/>
        <end position="245"/>
    </location>
</feature>
<dbReference type="PANTHER" id="PTHR39611">
    <property type="entry name" value="HYDROXYPROLINE-RICH GLYCOPROTEIN DZ-HRGP-RELATED"/>
    <property type="match status" value="1"/>
</dbReference>
<protein>
    <recommendedName>
        <fullName evidence="2">DUF7514 domain-containing protein</fullName>
    </recommendedName>
</protein>
<evidence type="ECO:0000259" key="2">
    <source>
        <dbReference type="Pfam" id="PF24355"/>
    </source>
</evidence>
<feature type="domain" description="DUF7514" evidence="2">
    <location>
        <begin position="28"/>
        <end position="188"/>
    </location>
</feature>
<dbReference type="Pfam" id="PF24355">
    <property type="entry name" value="DUF7514"/>
    <property type="match status" value="1"/>
</dbReference>
<feature type="compositionally biased region" description="Basic and acidic residues" evidence="1">
    <location>
        <begin position="195"/>
        <end position="222"/>
    </location>
</feature>
<organism evidence="3 4">
    <name type="scientific">Massariosphaeria phaeospora</name>
    <dbReference type="NCBI Taxonomy" id="100035"/>
    <lineage>
        <taxon>Eukaryota</taxon>
        <taxon>Fungi</taxon>
        <taxon>Dikarya</taxon>
        <taxon>Ascomycota</taxon>
        <taxon>Pezizomycotina</taxon>
        <taxon>Dothideomycetes</taxon>
        <taxon>Pleosporomycetidae</taxon>
        <taxon>Pleosporales</taxon>
        <taxon>Pleosporales incertae sedis</taxon>
        <taxon>Massariosphaeria</taxon>
    </lineage>
</organism>
<evidence type="ECO:0000256" key="1">
    <source>
        <dbReference type="SAM" id="MobiDB-lite"/>
    </source>
</evidence>
<accession>A0A7C8MEX0</accession>
<reference evidence="3 4" key="1">
    <citation type="submission" date="2020-01" db="EMBL/GenBank/DDBJ databases">
        <authorList>
            <consortium name="DOE Joint Genome Institute"/>
            <person name="Haridas S."/>
            <person name="Albert R."/>
            <person name="Binder M."/>
            <person name="Bloem J."/>
            <person name="Labutti K."/>
            <person name="Salamov A."/>
            <person name="Andreopoulos B."/>
            <person name="Baker S.E."/>
            <person name="Barry K."/>
            <person name="Bills G."/>
            <person name="Bluhm B.H."/>
            <person name="Cannon C."/>
            <person name="Castanera R."/>
            <person name="Culley D.E."/>
            <person name="Daum C."/>
            <person name="Ezra D."/>
            <person name="Gonzalez J.B."/>
            <person name="Henrissat B."/>
            <person name="Kuo A."/>
            <person name="Liang C."/>
            <person name="Lipzen A."/>
            <person name="Lutzoni F."/>
            <person name="Magnuson J."/>
            <person name="Mondo S."/>
            <person name="Nolan M."/>
            <person name="Ohm R."/>
            <person name="Pangilinan J."/>
            <person name="Park H.-J.H."/>
            <person name="Ramirez L."/>
            <person name="Alfaro M."/>
            <person name="Sun H."/>
            <person name="Tritt A."/>
            <person name="Yoshinaga Y."/>
            <person name="Zwiers L.-H.L."/>
            <person name="Turgeon B.G."/>
            <person name="Goodwin S.B."/>
            <person name="Spatafora J.W."/>
            <person name="Crous P.W."/>
            <person name="Grigoriev I.V."/>
        </authorList>
    </citation>
    <scope>NUCLEOTIDE SEQUENCE [LARGE SCALE GENOMIC DNA]</scope>
    <source>
        <strain evidence="3 4">CBS 611.86</strain>
    </source>
</reference>
<dbReference type="Proteomes" id="UP000481861">
    <property type="component" value="Unassembled WGS sequence"/>
</dbReference>
<evidence type="ECO:0000313" key="3">
    <source>
        <dbReference type="EMBL" id="KAF2875979.1"/>
    </source>
</evidence>
<dbReference type="OrthoDB" id="5420895at2759"/>
<dbReference type="AlphaFoldDB" id="A0A7C8MEX0"/>
<comment type="caution">
    <text evidence="3">The sequence shown here is derived from an EMBL/GenBank/DDBJ whole genome shotgun (WGS) entry which is preliminary data.</text>
</comment>
<feature type="non-terminal residue" evidence="3">
    <location>
        <position position="260"/>
    </location>
</feature>
<dbReference type="EMBL" id="JAADJZ010000004">
    <property type="protein sequence ID" value="KAF2875979.1"/>
    <property type="molecule type" value="Genomic_DNA"/>
</dbReference>
<dbReference type="PANTHER" id="PTHR39611:SF2">
    <property type="entry name" value="HYDROXYPROLINE-RICH GLYCOPROTEIN DZ-HRGP"/>
    <property type="match status" value="1"/>
</dbReference>
<name>A0A7C8MEX0_9PLEO</name>
<proteinExistence type="predicted"/>
<sequence>MATEPVVSPVESTPVADATFKEACQYWGYLIKDDKCGTAQLDRLLRGIARVISKQSGPGDSPDLTPSQIANFYRSVGGDYDVLFLETPPASISFIYRSLGAFHSLQPAPNDDGYSTPTIPALKPRGFVTWQTIQILLGPEEHVPFLQKAVAQFDVLDPETNTLFPKILPKECFPEKPDDAMEEWYQGVAERLRKDAEEDVSDKEHGPQVRVDVNEPRGRDSSDLSGEGSADERHGAAKYFEDPLYRRTRPRPPVMRHFSK</sequence>
<gene>
    <name evidence="3" type="ORF">BDV95DRAFT_484411</name>
</gene>
<evidence type="ECO:0000313" key="4">
    <source>
        <dbReference type="Proteomes" id="UP000481861"/>
    </source>
</evidence>